<evidence type="ECO:0000313" key="2">
    <source>
        <dbReference type="EMBL" id="NEB87969.1"/>
    </source>
</evidence>
<feature type="compositionally biased region" description="Low complexity" evidence="1">
    <location>
        <begin position="35"/>
        <end position="79"/>
    </location>
</feature>
<dbReference type="AlphaFoldDB" id="A0A6G3SYJ2"/>
<feature type="compositionally biased region" description="Pro residues" evidence="1">
    <location>
        <begin position="1"/>
        <end position="13"/>
    </location>
</feature>
<reference evidence="2" key="1">
    <citation type="submission" date="2020-01" db="EMBL/GenBank/DDBJ databases">
        <title>Insect and environment-associated Actinomycetes.</title>
        <authorList>
            <person name="Currrie C."/>
            <person name="Chevrette M."/>
            <person name="Carlson C."/>
            <person name="Stubbendieck R."/>
            <person name="Wendt-Pienkowski E."/>
        </authorList>
    </citation>
    <scope>NUCLEOTIDE SEQUENCE</scope>
    <source>
        <strain evidence="2">SID505</strain>
    </source>
</reference>
<proteinExistence type="predicted"/>
<sequence length="88" mass="8940">AVPPLPAVPPGPTPDSQATVQHQQPSYGYPPPVAHPAAAAAAHQPAYGYPQPAAEPPAYGYPQPAAAAAHAPDPHFALPPQGPQFVRS</sequence>
<feature type="non-terminal residue" evidence="2">
    <location>
        <position position="1"/>
    </location>
</feature>
<name>A0A6G3SYJ2_STRAQ</name>
<feature type="compositionally biased region" description="Polar residues" evidence="1">
    <location>
        <begin position="15"/>
        <end position="26"/>
    </location>
</feature>
<accession>A0A6G3SYJ2</accession>
<dbReference type="EMBL" id="JAAGMK010000803">
    <property type="protein sequence ID" value="NEB87969.1"/>
    <property type="molecule type" value="Genomic_DNA"/>
</dbReference>
<comment type="caution">
    <text evidence="2">The sequence shown here is derived from an EMBL/GenBank/DDBJ whole genome shotgun (WGS) entry which is preliminary data.</text>
</comment>
<organism evidence="2">
    <name type="scientific">Streptomyces anulatus</name>
    <name type="common">Streptomyces chrysomallus</name>
    <dbReference type="NCBI Taxonomy" id="1892"/>
    <lineage>
        <taxon>Bacteria</taxon>
        <taxon>Bacillati</taxon>
        <taxon>Actinomycetota</taxon>
        <taxon>Actinomycetes</taxon>
        <taxon>Kitasatosporales</taxon>
        <taxon>Streptomycetaceae</taxon>
        <taxon>Streptomyces</taxon>
    </lineage>
</organism>
<evidence type="ECO:0000256" key="1">
    <source>
        <dbReference type="SAM" id="MobiDB-lite"/>
    </source>
</evidence>
<protein>
    <submittedName>
        <fullName evidence="2">TerD family protein</fullName>
    </submittedName>
</protein>
<gene>
    <name evidence="2" type="ORF">G3I43_27945</name>
</gene>
<feature type="region of interest" description="Disordered" evidence="1">
    <location>
        <begin position="1"/>
        <end position="88"/>
    </location>
</feature>